<feature type="signal peptide" evidence="2">
    <location>
        <begin position="1"/>
        <end position="21"/>
    </location>
</feature>
<evidence type="ECO:0000313" key="5">
    <source>
        <dbReference type="Proteomes" id="UP000215902"/>
    </source>
</evidence>
<evidence type="ECO:0000256" key="2">
    <source>
        <dbReference type="SAM" id="SignalP"/>
    </source>
</evidence>
<feature type="chain" id="PRO_5011916083" evidence="2">
    <location>
        <begin position="22"/>
        <end position="328"/>
    </location>
</feature>
<dbReference type="EMBL" id="NIVC01001799">
    <property type="protein sequence ID" value="PAA63937.1"/>
    <property type="molecule type" value="Genomic_DNA"/>
</dbReference>
<reference evidence="4 5" key="1">
    <citation type="submission" date="2017-06" db="EMBL/GenBank/DDBJ databases">
        <title>A platform for efficient transgenesis in Macrostomum lignano, a flatworm model organism for stem cell research.</title>
        <authorList>
            <person name="Berezikov E."/>
        </authorList>
    </citation>
    <scope>NUCLEOTIDE SEQUENCE [LARGE SCALE GENOMIC DNA]</scope>
    <source>
        <strain evidence="4">DV1</strain>
        <tissue evidence="4">Whole organism</tissue>
    </source>
</reference>
<dbReference type="Proteomes" id="UP000215902">
    <property type="component" value="Unassembled WGS sequence"/>
</dbReference>
<evidence type="ECO:0000313" key="4">
    <source>
        <dbReference type="EMBL" id="PAA68161.1"/>
    </source>
</evidence>
<protein>
    <submittedName>
        <fullName evidence="4">Uncharacterized protein</fullName>
    </submittedName>
</protein>
<comment type="caution">
    <text evidence="4">The sequence shown here is derived from an EMBL/GenBank/DDBJ whole genome shotgun (WGS) entry which is preliminary data.</text>
</comment>
<name>A0A267F333_9PLAT</name>
<feature type="transmembrane region" description="Helical" evidence="1">
    <location>
        <begin position="228"/>
        <end position="248"/>
    </location>
</feature>
<dbReference type="AlphaFoldDB" id="A0A267F333"/>
<keyword evidence="5" id="KW-1185">Reference proteome</keyword>
<accession>A0A267F333</accession>
<dbReference type="EMBL" id="NIVC01001415">
    <property type="protein sequence ID" value="PAA68161.1"/>
    <property type="molecule type" value="Genomic_DNA"/>
</dbReference>
<evidence type="ECO:0000313" key="3">
    <source>
        <dbReference type="EMBL" id="PAA63937.1"/>
    </source>
</evidence>
<keyword evidence="2" id="KW-0732">Signal</keyword>
<gene>
    <name evidence="4" type="ORF">BOX15_Mlig029685g1</name>
    <name evidence="3" type="ORF">BOX15_Mlig029685g2</name>
</gene>
<organism evidence="4 5">
    <name type="scientific">Macrostomum lignano</name>
    <dbReference type="NCBI Taxonomy" id="282301"/>
    <lineage>
        <taxon>Eukaryota</taxon>
        <taxon>Metazoa</taxon>
        <taxon>Spiralia</taxon>
        <taxon>Lophotrochozoa</taxon>
        <taxon>Platyhelminthes</taxon>
        <taxon>Rhabditophora</taxon>
        <taxon>Macrostomorpha</taxon>
        <taxon>Macrostomida</taxon>
        <taxon>Macrostomidae</taxon>
        <taxon>Macrostomum</taxon>
    </lineage>
</organism>
<evidence type="ECO:0000256" key="1">
    <source>
        <dbReference type="SAM" id="Phobius"/>
    </source>
</evidence>
<proteinExistence type="predicted"/>
<keyword evidence="1" id="KW-0812">Transmembrane</keyword>
<sequence>MAYSLLPLLLLPILFLTIVSADCDFFPWKNHDDLLIVYSSQQEKDLRTWQTELLAQYSPATSQLVVLFRTPPSRERLGQVKLLFDATCNLNKAYYHLLSLNDTESISENVTLATVDKLDLPQLSEFCLLLEVYTYQNGDSVKQRAFSPMARGCHVNLYATDAAHFSNRSALPLPVAQLLKHRYDLFVTDNCCLQYAGSSNHQMQPSQASPLTSKTLTSMRVSPQLLTGLYALVAVLSLLSLMLLIWLARYLVASLKKFKAACKAQYRELALRQRLRAAQMPVCRAQELLPADLAGPPYHHLLTHCKSVRTRQRIATMVPPKHERLPNV</sequence>
<keyword evidence="1" id="KW-1133">Transmembrane helix</keyword>
<keyword evidence="1" id="KW-0472">Membrane</keyword>